<evidence type="ECO:0000313" key="2">
    <source>
        <dbReference type="Proteomes" id="UP000799755"/>
    </source>
</evidence>
<dbReference type="EMBL" id="MU003493">
    <property type="protein sequence ID" value="KAF2477032.1"/>
    <property type="molecule type" value="Genomic_DNA"/>
</dbReference>
<gene>
    <name evidence="1" type="ORF">BDR25DRAFT_370914</name>
</gene>
<protein>
    <submittedName>
        <fullName evidence="1">NAD dependent epimerase/dehydratase</fullName>
    </submittedName>
</protein>
<organism evidence="1 2">
    <name type="scientific">Lindgomyces ingoldianus</name>
    <dbReference type="NCBI Taxonomy" id="673940"/>
    <lineage>
        <taxon>Eukaryota</taxon>
        <taxon>Fungi</taxon>
        <taxon>Dikarya</taxon>
        <taxon>Ascomycota</taxon>
        <taxon>Pezizomycotina</taxon>
        <taxon>Dothideomycetes</taxon>
        <taxon>Pleosporomycetidae</taxon>
        <taxon>Pleosporales</taxon>
        <taxon>Lindgomycetaceae</taxon>
        <taxon>Lindgomyces</taxon>
    </lineage>
</organism>
<comment type="caution">
    <text evidence="1">The sequence shown here is derived from an EMBL/GenBank/DDBJ whole genome shotgun (WGS) entry which is preliminary data.</text>
</comment>
<sequence length="328" mass="36004">MSLIIATHRILLTDTNSFVASHILSQLLRANHSVRAVVWSLSKADAVKALFASYPSSSLDCPVVPDMTIPGAFDSDLQSNPPFDIVMHTASPFLYKTTDVATDFLDPAIKGTTEILEGINRVAVGSVTRVILTSSFAAVGVYTEEDWNPFAYRASEKFAEKAEWQEVKKKGPKEWDLVVLNPPMVYGPSAHKNLFLSEKNATETEVPPNRLPLYVDVRDLAHAHVLAMDASSTSNQRFLVTAGAVTSQEISDIFRKEVLGTLERPPKGIPGTSTLLECAFSADATKVKTMLRLEFRSKKETFASLGIQLLEIEEKKEGEVSSAKGQFE</sequence>
<reference evidence="1" key="1">
    <citation type="journal article" date="2020" name="Stud. Mycol.">
        <title>101 Dothideomycetes genomes: a test case for predicting lifestyles and emergence of pathogens.</title>
        <authorList>
            <person name="Haridas S."/>
            <person name="Albert R."/>
            <person name="Binder M."/>
            <person name="Bloem J."/>
            <person name="Labutti K."/>
            <person name="Salamov A."/>
            <person name="Andreopoulos B."/>
            <person name="Baker S."/>
            <person name="Barry K."/>
            <person name="Bills G."/>
            <person name="Bluhm B."/>
            <person name="Cannon C."/>
            <person name="Castanera R."/>
            <person name="Culley D."/>
            <person name="Daum C."/>
            <person name="Ezra D."/>
            <person name="Gonzalez J."/>
            <person name="Henrissat B."/>
            <person name="Kuo A."/>
            <person name="Liang C."/>
            <person name="Lipzen A."/>
            <person name="Lutzoni F."/>
            <person name="Magnuson J."/>
            <person name="Mondo S."/>
            <person name="Nolan M."/>
            <person name="Ohm R."/>
            <person name="Pangilinan J."/>
            <person name="Park H.-J."/>
            <person name="Ramirez L."/>
            <person name="Alfaro M."/>
            <person name="Sun H."/>
            <person name="Tritt A."/>
            <person name="Yoshinaga Y."/>
            <person name="Zwiers L.-H."/>
            <person name="Turgeon B."/>
            <person name="Goodwin S."/>
            <person name="Spatafora J."/>
            <person name="Crous P."/>
            <person name="Grigoriev I."/>
        </authorList>
    </citation>
    <scope>NUCLEOTIDE SEQUENCE</scope>
    <source>
        <strain evidence="1">ATCC 200398</strain>
    </source>
</reference>
<name>A0ACB6RD55_9PLEO</name>
<proteinExistence type="predicted"/>
<evidence type="ECO:0000313" key="1">
    <source>
        <dbReference type="EMBL" id="KAF2477032.1"/>
    </source>
</evidence>
<dbReference type="Proteomes" id="UP000799755">
    <property type="component" value="Unassembled WGS sequence"/>
</dbReference>
<accession>A0ACB6RD55</accession>
<keyword evidence="2" id="KW-1185">Reference proteome</keyword>